<dbReference type="EMBL" id="PYMB01000001">
    <property type="protein sequence ID" value="PSW15783.1"/>
    <property type="molecule type" value="Genomic_DNA"/>
</dbReference>
<dbReference type="InterPro" id="IPR011250">
    <property type="entry name" value="OMP/PagP_B-barrel"/>
</dbReference>
<keyword evidence="1 2" id="KW-0732">Signal</keyword>
<dbReference type="Pfam" id="PF13505">
    <property type="entry name" value="OMP_b-brl"/>
    <property type="match status" value="1"/>
</dbReference>
<dbReference type="AlphaFoldDB" id="A0A2T3NJY8"/>
<accession>A0A2T3NJY8</accession>
<evidence type="ECO:0000256" key="1">
    <source>
        <dbReference type="ARBA" id="ARBA00022729"/>
    </source>
</evidence>
<dbReference type="Gene3D" id="2.40.160.20">
    <property type="match status" value="1"/>
</dbReference>
<feature type="signal peptide" evidence="2">
    <location>
        <begin position="1"/>
        <end position="22"/>
    </location>
</feature>
<gene>
    <name evidence="4" type="ORF">C9J01_01845</name>
</gene>
<dbReference type="SUPFAM" id="SSF56925">
    <property type="entry name" value="OMPA-like"/>
    <property type="match status" value="1"/>
</dbReference>
<organism evidence="4 5">
    <name type="scientific">Photobacterium rosenbergii</name>
    <dbReference type="NCBI Taxonomy" id="294936"/>
    <lineage>
        <taxon>Bacteria</taxon>
        <taxon>Pseudomonadati</taxon>
        <taxon>Pseudomonadota</taxon>
        <taxon>Gammaproteobacteria</taxon>
        <taxon>Vibrionales</taxon>
        <taxon>Vibrionaceae</taxon>
        <taxon>Photobacterium</taxon>
    </lineage>
</organism>
<name>A0A2T3NJY8_9GAMM</name>
<evidence type="ECO:0000256" key="2">
    <source>
        <dbReference type="SAM" id="SignalP"/>
    </source>
</evidence>
<evidence type="ECO:0000313" key="5">
    <source>
        <dbReference type="Proteomes" id="UP000241346"/>
    </source>
</evidence>
<feature type="domain" description="Outer membrane protein beta-barrel" evidence="3">
    <location>
        <begin position="9"/>
        <end position="169"/>
    </location>
</feature>
<feature type="chain" id="PRO_5015774171" evidence="2">
    <location>
        <begin position="23"/>
        <end position="169"/>
    </location>
</feature>
<dbReference type="OrthoDB" id="5829414at2"/>
<evidence type="ECO:0000313" key="4">
    <source>
        <dbReference type="EMBL" id="PSW15783.1"/>
    </source>
</evidence>
<reference evidence="4 5" key="1">
    <citation type="submission" date="2018-03" db="EMBL/GenBank/DDBJ databases">
        <title>Whole genome sequencing of Histamine producing bacteria.</title>
        <authorList>
            <person name="Butler K."/>
        </authorList>
    </citation>
    <scope>NUCLEOTIDE SEQUENCE [LARGE SCALE GENOMIC DNA]</scope>
    <source>
        <strain evidence="4 5">DSM 19138</strain>
    </source>
</reference>
<proteinExistence type="predicted"/>
<dbReference type="Proteomes" id="UP000241346">
    <property type="component" value="Unassembled WGS sequence"/>
</dbReference>
<protein>
    <submittedName>
        <fullName evidence="4">Porin family protein</fullName>
    </submittedName>
</protein>
<sequence>MMKKMMTSAVIMATMAATPALAMNTDWFVGAGVGYQDDKVKGNNASNGEDANIQLRGGAILNDRHRVMGTYGYADKNDQHLFLASYDYLLPVHDRVNLVAGVSVGAADNKLNGKSSTDFVWGGQVGAMYEIDRNWSTEITYRYLDQDYSEKGTDIDYTQQVVWSVDYRF</sequence>
<evidence type="ECO:0000259" key="3">
    <source>
        <dbReference type="Pfam" id="PF13505"/>
    </source>
</evidence>
<comment type="caution">
    <text evidence="4">The sequence shown here is derived from an EMBL/GenBank/DDBJ whole genome shotgun (WGS) entry which is preliminary data.</text>
</comment>
<dbReference type="InterPro" id="IPR027385">
    <property type="entry name" value="Beta-barrel_OMP"/>
</dbReference>